<dbReference type="KEGG" id="vgu:HYG85_18465"/>
<keyword evidence="1" id="KW-0812">Transmembrane</keyword>
<protein>
    <submittedName>
        <fullName evidence="2">Uncharacterized protein</fullName>
    </submittedName>
</protein>
<dbReference type="Proteomes" id="UP000677305">
    <property type="component" value="Chromosome"/>
</dbReference>
<dbReference type="EMBL" id="CP058561">
    <property type="protein sequence ID" value="QUH30796.1"/>
    <property type="molecule type" value="Genomic_DNA"/>
</dbReference>
<feature type="transmembrane region" description="Helical" evidence="1">
    <location>
        <begin position="77"/>
        <end position="99"/>
    </location>
</feature>
<dbReference type="RefSeq" id="WP_212690919.1">
    <property type="nucleotide sequence ID" value="NZ_CP058561.1"/>
</dbReference>
<feature type="transmembrane region" description="Helical" evidence="1">
    <location>
        <begin position="45"/>
        <end position="68"/>
    </location>
</feature>
<keyword evidence="1" id="KW-1133">Transmembrane helix</keyword>
<proteinExistence type="predicted"/>
<feature type="transmembrane region" description="Helical" evidence="1">
    <location>
        <begin position="12"/>
        <end position="33"/>
    </location>
</feature>
<accession>A0A8J8MD78</accession>
<dbReference type="AlphaFoldDB" id="A0A8J8MD78"/>
<evidence type="ECO:0000256" key="1">
    <source>
        <dbReference type="SAM" id="Phobius"/>
    </source>
</evidence>
<evidence type="ECO:0000313" key="2">
    <source>
        <dbReference type="EMBL" id="QUH30796.1"/>
    </source>
</evidence>
<gene>
    <name evidence="2" type="ORF">HYG85_18465</name>
</gene>
<reference evidence="2 3" key="1">
    <citation type="submission" date="2020-07" db="EMBL/GenBank/DDBJ databases">
        <title>Vallitalea guaymasensis genome.</title>
        <authorList>
            <person name="Postec A."/>
        </authorList>
    </citation>
    <scope>NUCLEOTIDE SEQUENCE [LARGE SCALE GENOMIC DNA]</scope>
    <source>
        <strain evidence="2 3">Ra1766G1</strain>
    </source>
</reference>
<organism evidence="2 3">
    <name type="scientific">Vallitalea guaymasensis</name>
    <dbReference type="NCBI Taxonomy" id="1185412"/>
    <lineage>
        <taxon>Bacteria</taxon>
        <taxon>Bacillati</taxon>
        <taxon>Bacillota</taxon>
        <taxon>Clostridia</taxon>
        <taxon>Lachnospirales</taxon>
        <taxon>Vallitaleaceae</taxon>
        <taxon>Vallitalea</taxon>
    </lineage>
</organism>
<sequence length="105" mass="11787">MKRLRNIFLSRLFPLFAFLITTIGTIIIIYSLASIDEYNGGITVNILLIVLHILPIAGVISSIMHLIITRTNIVSTIILMLFNVIWITIDAIVIIAYFISSPMNL</sequence>
<evidence type="ECO:0000313" key="3">
    <source>
        <dbReference type="Proteomes" id="UP000677305"/>
    </source>
</evidence>
<name>A0A8J8MD78_9FIRM</name>
<keyword evidence="1" id="KW-0472">Membrane</keyword>
<keyword evidence="3" id="KW-1185">Reference proteome</keyword>